<dbReference type="EMBL" id="VTWH01000002">
    <property type="protein sequence ID" value="KAA0970278.1"/>
    <property type="molecule type" value="Genomic_DNA"/>
</dbReference>
<evidence type="ECO:0000313" key="2">
    <source>
        <dbReference type="Proteomes" id="UP000324738"/>
    </source>
</evidence>
<evidence type="ECO:0000313" key="1">
    <source>
        <dbReference type="EMBL" id="KAA0970278.1"/>
    </source>
</evidence>
<dbReference type="AlphaFoldDB" id="A0A5B0DVB3"/>
<accession>A0A5B0DVB3</accession>
<gene>
    <name evidence="1" type="ORF">FPY71_07055</name>
</gene>
<proteinExistence type="predicted"/>
<dbReference type="Proteomes" id="UP000324738">
    <property type="component" value="Unassembled WGS sequence"/>
</dbReference>
<organism evidence="1 2">
    <name type="scientific">Aureimonas fodinaquatilis</name>
    <dbReference type="NCBI Taxonomy" id="2565783"/>
    <lineage>
        <taxon>Bacteria</taxon>
        <taxon>Pseudomonadati</taxon>
        <taxon>Pseudomonadota</taxon>
        <taxon>Alphaproteobacteria</taxon>
        <taxon>Hyphomicrobiales</taxon>
        <taxon>Aurantimonadaceae</taxon>
        <taxon>Aureimonas</taxon>
    </lineage>
</organism>
<comment type="caution">
    <text evidence="1">The sequence shown here is derived from an EMBL/GenBank/DDBJ whole genome shotgun (WGS) entry which is preliminary data.</text>
</comment>
<dbReference type="RefSeq" id="WP_149299099.1">
    <property type="nucleotide sequence ID" value="NZ_VTWH01000002.1"/>
</dbReference>
<reference evidence="1 2" key="1">
    <citation type="submission" date="2019-08" db="EMBL/GenBank/DDBJ databases">
        <title>Aureimonas fodiniaquatilis sp. nov., isolated from a coal mine wastewater.</title>
        <authorList>
            <person name="Kim W."/>
        </authorList>
    </citation>
    <scope>NUCLEOTIDE SEQUENCE [LARGE SCALE GENOMIC DNA]</scope>
    <source>
        <strain evidence="1 2">CAU 1482</strain>
    </source>
</reference>
<keyword evidence="2" id="KW-1185">Reference proteome</keyword>
<protein>
    <submittedName>
        <fullName evidence="1">Uncharacterized protein</fullName>
    </submittedName>
</protein>
<name>A0A5B0DVB3_9HYPH</name>
<sequence length="95" mass="10425">MTTDTKPLAVSDDLKQRLRRDFGDWVADPTYDTRIEAADRIEALEARNAELEAGLHPFAEAAELALISGNPPGNHVDANRFLKARALLKGTDHDG</sequence>